<dbReference type="Pfam" id="PF01565">
    <property type="entry name" value="FAD_binding_4"/>
    <property type="match status" value="1"/>
</dbReference>
<proteinExistence type="predicted"/>
<evidence type="ECO:0000313" key="4">
    <source>
        <dbReference type="Proteomes" id="UP000431080"/>
    </source>
</evidence>
<dbReference type="Pfam" id="PF04030">
    <property type="entry name" value="ALO"/>
    <property type="match status" value="1"/>
</dbReference>
<dbReference type="InterPro" id="IPR010031">
    <property type="entry name" value="FAD_lactone_oxidase-like"/>
</dbReference>
<sequence>MPRPDPQEDRVTDPEQRNWAGNLAYRASRIVHPSSHDELLEALAGDGPVRVLGTRHAFNDLADTTGTLIATDRMPRTVEVVRSGAELAAAVRVAGGIRYGDLAPRLHEGGLALANLASLPHISVAGAIATGTHGSGDAIGSLASAVRALTIVTVSGEPVTLRRGDPDFAGAVVHLGALGVVTAVELDVEPTYDVAQHVFESPSWDAILADLDAVTGLGTSVSVFTRWVDADRADQLWIKQRMPPAAVEADDVAVGDAAVGDAAAGDDASRRRAEVVARLGGRAATEARHPIIGLTADACTPQLGEPGPWFERLPHFRLEFTPSAGAELQSEYLVPRADAVAAVEAIRSLAGRIAPLLQVCEVRTVRADDLWLSPASERDVVGIHFTWRLDEPGVTALLPVIEAALPATARPHWGKLFALPAEELRARYPRFDDFAALRARLDPDGRLRNDYLARIGL</sequence>
<dbReference type="Gene3D" id="3.30.70.2530">
    <property type="match status" value="1"/>
</dbReference>
<organism evidence="3 4">
    <name type="scientific">Agromyces agglutinans</name>
    <dbReference type="NCBI Taxonomy" id="2662258"/>
    <lineage>
        <taxon>Bacteria</taxon>
        <taxon>Bacillati</taxon>
        <taxon>Actinomycetota</taxon>
        <taxon>Actinomycetes</taxon>
        <taxon>Micrococcales</taxon>
        <taxon>Microbacteriaceae</taxon>
        <taxon>Agromyces</taxon>
    </lineage>
</organism>
<dbReference type="PANTHER" id="PTHR43762:SF1">
    <property type="entry name" value="D-ARABINONO-1,4-LACTONE OXIDASE"/>
    <property type="match status" value="1"/>
</dbReference>
<evidence type="ECO:0000259" key="2">
    <source>
        <dbReference type="PROSITE" id="PS51387"/>
    </source>
</evidence>
<dbReference type="Gene3D" id="3.30.43.10">
    <property type="entry name" value="Uridine Diphospho-n-acetylenolpyruvylglucosamine Reductase, domain 2"/>
    <property type="match status" value="1"/>
</dbReference>
<reference evidence="3 4" key="1">
    <citation type="submission" date="2019-10" db="EMBL/GenBank/DDBJ databases">
        <authorList>
            <person name="Nie G."/>
            <person name="Ming H."/>
            <person name="Yi B."/>
        </authorList>
    </citation>
    <scope>NUCLEOTIDE SEQUENCE [LARGE SCALE GENOMIC DNA]</scope>
    <source>
        <strain evidence="3 4">CFH 90414</strain>
    </source>
</reference>
<dbReference type="GO" id="GO:0071949">
    <property type="term" value="F:FAD binding"/>
    <property type="evidence" value="ECO:0007669"/>
    <property type="project" value="InterPro"/>
</dbReference>
<dbReference type="GO" id="GO:0016020">
    <property type="term" value="C:membrane"/>
    <property type="evidence" value="ECO:0007669"/>
    <property type="project" value="InterPro"/>
</dbReference>
<dbReference type="InterPro" id="IPR016169">
    <property type="entry name" value="FAD-bd_PCMH_sub2"/>
</dbReference>
<dbReference type="GO" id="GO:0003885">
    <property type="term" value="F:D-arabinono-1,4-lactone oxidase activity"/>
    <property type="evidence" value="ECO:0007669"/>
    <property type="project" value="InterPro"/>
</dbReference>
<dbReference type="InterPro" id="IPR007173">
    <property type="entry name" value="ALO_C"/>
</dbReference>
<comment type="caution">
    <text evidence="3">The sequence shown here is derived from an EMBL/GenBank/DDBJ whole genome shotgun (WGS) entry which is preliminary data.</text>
</comment>
<dbReference type="PIRSF" id="PIRSF000136">
    <property type="entry name" value="LGO_GLO"/>
    <property type="match status" value="1"/>
</dbReference>
<name>A0A6I2FKI1_9MICO</name>
<keyword evidence="1" id="KW-0560">Oxidoreductase</keyword>
<dbReference type="Gene3D" id="1.10.45.10">
    <property type="entry name" value="Vanillyl-alcohol Oxidase, Chain A, domain 4"/>
    <property type="match status" value="1"/>
</dbReference>
<dbReference type="InterPro" id="IPR036318">
    <property type="entry name" value="FAD-bd_PCMH-like_sf"/>
</dbReference>
<dbReference type="InterPro" id="IPR016167">
    <property type="entry name" value="FAD-bd_PCMH_sub1"/>
</dbReference>
<dbReference type="PROSITE" id="PS51387">
    <property type="entry name" value="FAD_PCMH"/>
    <property type="match status" value="1"/>
</dbReference>
<feature type="domain" description="FAD-binding PCMH-type" evidence="2">
    <location>
        <begin position="23"/>
        <end position="191"/>
    </location>
</feature>
<dbReference type="Proteomes" id="UP000431080">
    <property type="component" value="Unassembled WGS sequence"/>
</dbReference>
<dbReference type="Gene3D" id="3.30.465.10">
    <property type="match status" value="1"/>
</dbReference>
<dbReference type="SUPFAM" id="SSF56176">
    <property type="entry name" value="FAD-binding/transporter-associated domain-like"/>
    <property type="match status" value="1"/>
</dbReference>
<protein>
    <submittedName>
        <fullName evidence="3">FAD-binding protein</fullName>
    </submittedName>
</protein>
<evidence type="ECO:0000313" key="3">
    <source>
        <dbReference type="EMBL" id="MRG61158.1"/>
    </source>
</evidence>
<dbReference type="AlphaFoldDB" id="A0A6I2FKI1"/>
<keyword evidence="4" id="KW-1185">Reference proteome</keyword>
<dbReference type="InterPro" id="IPR006094">
    <property type="entry name" value="Oxid_FAD_bind_N"/>
</dbReference>
<dbReference type="Gene3D" id="3.30.70.2520">
    <property type="match status" value="1"/>
</dbReference>
<dbReference type="PANTHER" id="PTHR43762">
    <property type="entry name" value="L-GULONOLACTONE OXIDASE"/>
    <property type="match status" value="1"/>
</dbReference>
<dbReference type="GO" id="GO:0080049">
    <property type="term" value="F:L-gulono-1,4-lactone dehydrogenase activity"/>
    <property type="evidence" value="ECO:0007669"/>
    <property type="project" value="TreeGrafter"/>
</dbReference>
<gene>
    <name evidence="3" type="ORF">GE115_14985</name>
</gene>
<evidence type="ECO:0000256" key="1">
    <source>
        <dbReference type="ARBA" id="ARBA00023002"/>
    </source>
</evidence>
<dbReference type="InterPro" id="IPR016171">
    <property type="entry name" value="Vanillyl_alc_oxidase_C-sub2"/>
</dbReference>
<dbReference type="InterPro" id="IPR016166">
    <property type="entry name" value="FAD-bd_PCMH"/>
</dbReference>
<dbReference type="EMBL" id="WJIF01000010">
    <property type="protein sequence ID" value="MRG61158.1"/>
    <property type="molecule type" value="Genomic_DNA"/>
</dbReference>
<accession>A0A6I2FKI1</accession>